<proteinExistence type="predicted"/>
<feature type="region of interest" description="Disordered" evidence="1">
    <location>
        <begin position="11"/>
        <end position="116"/>
    </location>
</feature>
<feature type="compositionally biased region" description="Polar residues" evidence="1">
    <location>
        <begin position="32"/>
        <end position="41"/>
    </location>
</feature>
<organism evidence="2 3">
    <name type="scientific">Caenorhabditis nigoni</name>
    <dbReference type="NCBI Taxonomy" id="1611254"/>
    <lineage>
        <taxon>Eukaryota</taxon>
        <taxon>Metazoa</taxon>
        <taxon>Ecdysozoa</taxon>
        <taxon>Nematoda</taxon>
        <taxon>Chromadorea</taxon>
        <taxon>Rhabditida</taxon>
        <taxon>Rhabditina</taxon>
        <taxon>Rhabditomorpha</taxon>
        <taxon>Rhabditoidea</taxon>
        <taxon>Rhabditidae</taxon>
        <taxon>Peloderinae</taxon>
        <taxon>Caenorhabditis</taxon>
    </lineage>
</organism>
<comment type="caution">
    <text evidence="2">The sequence shown here is derived from an EMBL/GenBank/DDBJ whole genome shotgun (WGS) entry which is preliminary data.</text>
</comment>
<gene>
    <name evidence="2" type="primary">Cnig_chr_I.g2908</name>
    <name evidence="2" type="ORF">B9Z55_002908</name>
</gene>
<evidence type="ECO:0000256" key="1">
    <source>
        <dbReference type="SAM" id="MobiDB-lite"/>
    </source>
</evidence>
<accession>A0A2G5VMZ8</accession>
<feature type="compositionally biased region" description="Polar residues" evidence="1">
    <location>
        <begin position="67"/>
        <end position="85"/>
    </location>
</feature>
<name>A0A2G5VMZ8_9PELO</name>
<keyword evidence="3" id="KW-1185">Reference proteome</keyword>
<reference evidence="3" key="1">
    <citation type="submission" date="2017-10" db="EMBL/GenBank/DDBJ databases">
        <title>Rapid genome shrinkage in a self-fertile nematode reveals novel sperm competition proteins.</title>
        <authorList>
            <person name="Yin D."/>
            <person name="Schwarz E.M."/>
            <person name="Thomas C.G."/>
            <person name="Felde R.L."/>
            <person name="Korf I.F."/>
            <person name="Cutter A.D."/>
            <person name="Schartner C.M."/>
            <person name="Ralston E.J."/>
            <person name="Meyer B.J."/>
            <person name="Haag E.S."/>
        </authorList>
    </citation>
    <scope>NUCLEOTIDE SEQUENCE [LARGE SCALE GENOMIC DNA]</scope>
    <source>
        <strain evidence="3">JU1422</strain>
    </source>
</reference>
<feature type="compositionally biased region" description="Basic and acidic residues" evidence="1">
    <location>
        <begin position="55"/>
        <end position="64"/>
    </location>
</feature>
<dbReference type="EMBL" id="PDUG01000001">
    <property type="protein sequence ID" value="PIC53051.1"/>
    <property type="molecule type" value="Genomic_DNA"/>
</dbReference>
<evidence type="ECO:0000313" key="3">
    <source>
        <dbReference type="Proteomes" id="UP000230233"/>
    </source>
</evidence>
<dbReference type="AlphaFoldDB" id="A0A2G5VMZ8"/>
<sequence>MVQLLLLQDQAETGWTRTGVRQRSREKRVDHSSQPTVSGSPGNPPQKRGSSPSRQLEEKRERHCQQGYRQTLKTGSPLLSFSSRAGRNFVRRRAVEAPPLKLPTDSSGSAPTSLFV</sequence>
<dbReference type="Proteomes" id="UP000230233">
    <property type="component" value="Chromosome I"/>
</dbReference>
<protein>
    <submittedName>
        <fullName evidence="2">Uncharacterized protein</fullName>
    </submittedName>
</protein>
<evidence type="ECO:0000313" key="2">
    <source>
        <dbReference type="EMBL" id="PIC53051.1"/>
    </source>
</evidence>
<feature type="compositionally biased region" description="Polar residues" evidence="1">
    <location>
        <begin position="104"/>
        <end position="116"/>
    </location>
</feature>